<feature type="domain" description="EGF-like" evidence="10">
    <location>
        <begin position="831"/>
        <end position="869"/>
    </location>
</feature>
<keyword evidence="1 6" id="KW-0245">EGF-like domain</keyword>
<dbReference type="Gene3D" id="2.120.10.30">
    <property type="entry name" value="TolB, C-terminal domain"/>
    <property type="match status" value="2"/>
</dbReference>
<dbReference type="PROSITE" id="PS01187">
    <property type="entry name" value="EGF_CA"/>
    <property type="match status" value="2"/>
</dbReference>
<feature type="repeat" description="LDL-receptor class B" evidence="7">
    <location>
        <begin position="99"/>
        <end position="140"/>
    </location>
</feature>
<dbReference type="PROSITE" id="PS00022">
    <property type="entry name" value="EGF_1"/>
    <property type="match status" value="1"/>
</dbReference>
<dbReference type="Proteomes" id="UP000824219">
    <property type="component" value="Linkage Group LG08"/>
</dbReference>
<evidence type="ECO:0000256" key="6">
    <source>
        <dbReference type="PROSITE-ProRule" id="PRU00076"/>
    </source>
</evidence>
<dbReference type="PANTHER" id="PTHR46513">
    <property type="entry name" value="VITELLOGENIN RECEPTOR-LIKE PROTEIN-RELATED-RELATED"/>
    <property type="match status" value="1"/>
</dbReference>
<keyword evidence="5" id="KW-0325">Glycoprotein</keyword>
<dbReference type="InterPro" id="IPR001881">
    <property type="entry name" value="EGF-like_Ca-bd_dom"/>
</dbReference>
<dbReference type="SUPFAM" id="SSF63825">
    <property type="entry name" value="YWTD domain"/>
    <property type="match status" value="2"/>
</dbReference>
<evidence type="ECO:0000256" key="8">
    <source>
        <dbReference type="SAM" id="Phobius"/>
    </source>
</evidence>
<dbReference type="CDD" id="cd00054">
    <property type="entry name" value="EGF_CA"/>
    <property type="match status" value="2"/>
</dbReference>
<evidence type="ECO:0000256" key="2">
    <source>
        <dbReference type="ARBA" id="ARBA00022729"/>
    </source>
</evidence>
<feature type="domain" description="EGF-like" evidence="10">
    <location>
        <begin position="870"/>
        <end position="911"/>
    </location>
</feature>
<dbReference type="GO" id="GO:0008083">
    <property type="term" value="F:growth factor activity"/>
    <property type="evidence" value="ECO:0007669"/>
    <property type="project" value="TreeGrafter"/>
</dbReference>
<protein>
    <recommendedName>
        <fullName evidence="10">EGF-like domain-containing protein</fullName>
    </recommendedName>
</protein>
<dbReference type="Pfam" id="PF14670">
    <property type="entry name" value="FXa_inhibition"/>
    <property type="match status" value="2"/>
</dbReference>
<keyword evidence="4 6" id="KW-1015">Disulfide bond</keyword>
<organism evidence="11 12">
    <name type="scientific">Hemibagrus wyckioides</name>
    <dbReference type="NCBI Taxonomy" id="337641"/>
    <lineage>
        <taxon>Eukaryota</taxon>
        <taxon>Metazoa</taxon>
        <taxon>Chordata</taxon>
        <taxon>Craniata</taxon>
        <taxon>Vertebrata</taxon>
        <taxon>Euteleostomi</taxon>
        <taxon>Actinopterygii</taxon>
        <taxon>Neopterygii</taxon>
        <taxon>Teleostei</taxon>
        <taxon>Ostariophysi</taxon>
        <taxon>Siluriformes</taxon>
        <taxon>Bagridae</taxon>
        <taxon>Hemibagrus</taxon>
    </lineage>
</organism>
<dbReference type="InterPro" id="IPR000152">
    <property type="entry name" value="EGF-type_Asp/Asn_hydroxyl_site"/>
</dbReference>
<dbReference type="FunFam" id="2.120.10.30:FF:000241">
    <property type="entry name" value="Low-density lipoprotein receptor-related protein 6"/>
    <property type="match status" value="1"/>
</dbReference>
<dbReference type="PROSITE" id="PS01186">
    <property type="entry name" value="EGF_2"/>
    <property type="match status" value="4"/>
</dbReference>
<dbReference type="GO" id="GO:0008284">
    <property type="term" value="P:positive regulation of cell population proliferation"/>
    <property type="evidence" value="ECO:0007669"/>
    <property type="project" value="TreeGrafter"/>
</dbReference>
<dbReference type="GO" id="GO:0043410">
    <property type="term" value="P:positive regulation of MAPK cascade"/>
    <property type="evidence" value="ECO:0007669"/>
    <property type="project" value="TreeGrafter"/>
</dbReference>
<feature type="repeat" description="LDL-receptor class B" evidence="7">
    <location>
        <begin position="141"/>
        <end position="182"/>
    </location>
</feature>
<dbReference type="PANTHER" id="PTHR46513:SF5">
    <property type="entry name" value="PRO-EPIDERMAL GROWTH FACTOR"/>
    <property type="match status" value="1"/>
</dbReference>
<dbReference type="SUPFAM" id="SSF57196">
    <property type="entry name" value="EGF/Laminin"/>
    <property type="match status" value="4"/>
</dbReference>
<keyword evidence="8" id="KW-0472">Membrane</keyword>
<comment type="caution">
    <text evidence="11">The sequence shown here is derived from an EMBL/GenBank/DDBJ whole genome shotgun (WGS) entry which is preliminary data.</text>
</comment>
<dbReference type="GO" id="GO:0060070">
    <property type="term" value="P:canonical Wnt signaling pathway"/>
    <property type="evidence" value="ECO:0007669"/>
    <property type="project" value="TreeGrafter"/>
</dbReference>
<evidence type="ECO:0000256" key="1">
    <source>
        <dbReference type="ARBA" id="ARBA00022536"/>
    </source>
</evidence>
<evidence type="ECO:0000313" key="12">
    <source>
        <dbReference type="Proteomes" id="UP000824219"/>
    </source>
</evidence>
<dbReference type="EMBL" id="JAHKSW010000008">
    <property type="protein sequence ID" value="KAG7328783.1"/>
    <property type="molecule type" value="Genomic_DNA"/>
</dbReference>
<accession>A0A9D3NWW0</accession>
<gene>
    <name evidence="11" type="ORF">KOW79_006957</name>
</gene>
<feature type="signal peptide" evidence="9">
    <location>
        <begin position="1"/>
        <end position="41"/>
    </location>
</feature>
<feature type="disulfide bond" evidence="6">
    <location>
        <begin position="993"/>
        <end position="1002"/>
    </location>
</feature>
<dbReference type="OrthoDB" id="4062651at2759"/>
<dbReference type="FunFam" id="2.120.10.30:FF:000036">
    <property type="entry name" value="Pro-epidermal growth factor"/>
    <property type="match status" value="1"/>
</dbReference>
<dbReference type="InterPro" id="IPR024731">
    <property type="entry name" value="NELL2-like_EGF"/>
</dbReference>
<dbReference type="PROSITE" id="PS50026">
    <property type="entry name" value="EGF_3"/>
    <property type="match status" value="4"/>
</dbReference>
<dbReference type="GO" id="GO:0005886">
    <property type="term" value="C:plasma membrane"/>
    <property type="evidence" value="ECO:0007669"/>
    <property type="project" value="TreeGrafter"/>
</dbReference>
<dbReference type="SMART" id="SM00181">
    <property type="entry name" value="EGF"/>
    <property type="match status" value="9"/>
</dbReference>
<feature type="transmembrane region" description="Helical" evidence="8">
    <location>
        <begin position="1024"/>
        <end position="1046"/>
    </location>
</feature>
<dbReference type="InterPro" id="IPR011042">
    <property type="entry name" value="6-blade_b-propeller_TolB-like"/>
</dbReference>
<reference evidence="11 12" key="1">
    <citation type="submission" date="2021-06" db="EMBL/GenBank/DDBJ databases">
        <title>Chromosome-level genome assembly of the red-tail catfish (Hemibagrus wyckioides).</title>
        <authorList>
            <person name="Shao F."/>
        </authorList>
    </citation>
    <scope>NUCLEOTIDE SEQUENCE [LARGE SCALE GENOMIC DNA]</scope>
    <source>
        <strain evidence="11">EC202008001</strain>
        <tissue evidence="11">Blood</tissue>
    </source>
</reference>
<evidence type="ECO:0000256" key="3">
    <source>
        <dbReference type="ARBA" id="ARBA00022737"/>
    </source>
</evidence>
<dbReference type="InterPro" id="IPR050778">
    <property type="entry name" value="Cueball_EGF_LRP_Nidogen"/>
</dbReference>
<dbReference type="Gene3D" id="2.10.25.10">
    <property type="entry name" value="Laminin"/>
    <property type="match status" value="6"/>
</dbReference>
<dbReference type="InterPro" id="IPR000033">
    <property type="entry name" value="LDLR_classB_rpt"/>
</dbReference>
<dbReference type="AlphaFoldDB" id="A0A9D3NWW0"/>
<dbReference type="GO" id="GO:0017147">
    <property type="term" value="F:Wnt-protein binding"/>
    <property type="evidence" value="ECO:0007669"/>
    <property type="project" value="TreeGrafter"/>
</dbReference>
<dbReference type="GO" id="GO:0005509">
    <property type="term" value="F:calcium ion binding"/>
    <property type="evidence" value="ECO:0007669"/>
    <property type="project" value="InterPro"/>
</dbReference>
<evidence type="ECO:0000256" key="5">
    <source>
        <dbReference type="ARBA" id="ARBA00023180"/>
    </source>
</evidence>
<dbReference type="SMART" id="SM00179">
    <property type="entry name" value="EGF_CA"/>
    <property type="match status" value="5"/>
</dbReference>
<evidence type="ECO:0000259" key="10">
    <source>
        <dbReference type="PROSITE" id="PS50026"/>
    </source>
</evidence>
<dbReference type="InterPro" id="IPR000742">
    <property type="entry name" value="EGF"/>
</dbReference>
<dbReference type="Pfam" id="PF07645">
    <property type="entry name" value="EGF_CA"/>
    <property type="match status" value="2"/>
</dbReference>
<dbReference type="Pfam" id="PF00058">
    <property type="entry name" value="Ldl_recept_b"/>
    <property type="match status" value="2"/>
</dbReference>
<comment type="caution">
    <text evidence="6">Lacks conserved residue(s) required for the propagation of feature annotation.</text>
</comment>
<dbReference type="GO" id="GO:0007173">
    <property type="term" value="P:epidermal growth factor receptor signaling pathway"/>
    <property type="evidence" value="ECO:0007669"/>
    <property type="project" value="TreeGrafter"/>
</dbReference>
<keyword evidence="8" id="KW-1133">Transmembrane helix</keyword>
<dbReference type="InterPro" id="IPR018097">
    <property type="entry name" value="EGF_Ca-bd_CS"/>
</dbReference>
<keyword evidence="12" id="KW-1185">Reference proteome</keyword>
<keyword evidence="8" id="KW-0812">Transmembrane</keyword>
<dbReference type="PROSITE" id="PS51120">
    <property type="entry name" value="LDLRB"/>
    <property type="match status" value="6"/>
</dbReference>
<dbReference type="InterPro" id="IPR049883">
    <property type="entry name" value="NOTCH1_EGF-like"/>
</dbReference>
<feature type="chain" id="PRO_5039306342" description="EGF-like domain-containing protein" evidence="9">
    <location>
        <begin position="42"/>
        <end position="1162"/>
    </location>
</feature>
<evidence type="ECO:0000256" key="9">
    <source>
        <dbReference type="SAM" id="SignalP"/>
    </source>
</evidence>
<feature type="domain" description="EGF-like" evidence="10">
    <location>
        <begin position="962"/>
        <end position="1003"/>
    </location>
</feature>
<feature type="domain" description="EGF-like" evidence="10">
    <location>
        <begin position="912"/>
        <end position="950"/>
    </location>
</feature>
<dbReference type="GO" id="GO:0042813">
    <property type="term" value="F:Wnt receptor activity"/>
    <property type="evidence" value="ECO:0007669"/>
    <property type="project" value="TreeGrafter"/>
</dbReference>
<feature type="repeat" description="LDL-receptor class B" evidence="7">
    <location>
        <begin position="667"/>
        <end position="709"/>
    </location>
</feature>
<feature type="repeat" description="LDL-receptor class B" evidence="7">
    <location>
        <begin position="623"/>
        <end position="666"/>
    </location>
</feature>
<dbReference type="Pfam" id="PF12947">
    <property type="entry name" value="EGF_3"/>
    <property type="match status" value="1"/>
</dbReference>
<sequence>MPAVPRGRVISGARKRRSGIMSLGRLTAILHLIFWVENSHADTSTSCWTSGNRSCVDPEPYLLVGFRNAIVLTDLDGSGQKRLVSGVGNGLVDFHYREGRVYWVDTHTGVLSRVNLDGTHAQRLLSLGKGISGLAVDWRENSLYWSSRKTGTIRRADTDGRNVKTVLRDLTQPSSVVTDPNTGYVFWLSASVLSSIQRSDLTGGLIATVLKTSDRLLCLVSDVVERKLFWILHYEANELGSLGSCDYNGNGVNIINQRLRTMTPKMSLFLDYVYVTDPASQSVMRVKRHMAEPLKEVKAIKMQNVPVDVKVIHPTIQPEVESPAAFTPGESCVCVVCETDGCVNVCSSSDGHCQCKPGFKLSKHGNYCEDLNECALWNHGCSLGCENVQGSYFCTCPEGYVLLPDHRTCREMKPCVENGTLCEHACTHTLEGDVCVCPVGSSLKPDGRSCTGCVSVDRGGCSQVCVTLSPGRWECMCQPGYQLQTDGKQCKASGPPALMLFANMVDVRSVNVDGSDSRSLMNESKRSIMAVDYDPVQNRVYFADTERKQIEGVSVHGGETEVLITDLVSPEGIAVDWTNRRLYWTDRGMFSVSRSRLSGQESTVLIQDKRLQPRDIAVHPQAQTIFWTDVGVPVAVWRAGLDGEDRMVLIGSGLVSPCGITVDHNTHTLYWSDIGAGRIESAGLDGSHRHTLTHKQVGRPFDVVVFEDTLWFSNWEDNHIYHLDKRTGSDVERLSVDSVQPASLVIVHPLIKPGADLCLHGNGGCSQLCESRLGLAHCSCHSQHILSVDGKTCFPTDTSSSFSSSSSAGRYSDGCILEKNHMTIMVRRHILLDECFSLRCDVNAQCVLEGGVSVCRCLRGFTGDGQLCMDIDECVTGLVACTSPQSECVNTPGGYFCQCGVGFNRDGHHCIDVDECRLELHSCDEKAVCVNSLGGYECRCRVGYTGTGFSCSVTTPWQRGDMVDICPSTHDSYCLNNAVCFYFPEMETFACNCVPGYMGERCQYSDLEWWDLQQVEEEKRRNTTIAVCITVVLLLLFITATITYCYRYHRRCTGRRAAVDMVSETSVCEESVTESPSVSPQVYVLLEHMVCNNEKMIPIVGSQRRGVCPCCSPETGESVISEDTETQKTHLWIWCTDDETKSGINGPLKGFTTDPTGHRGAP</sequence>
<dbReference type="FunFam" id="2.10.25.10:FF:000038">
    <property type="entry name" value="Fibrillin 2"/>
    <property type="match status" value="2"/>
</dbReference>
<evidence type="ECO:0000256" key="7">
    <source>
        <dbReference type="PROSITE-ProRule" id="PRU00461"/>
    </source>
</evidence>
<keyword evidence="2 9" id="KW-0732">Signal</keyword>
<feature type="repeat" description="LDL-receptor class B" evidence="7">
    <location>
        <begin position="538"/>
        <end position="579"/>
    </location>
</feature>
<dbReference type="SUPFAM" id="SSF57184">
    <property type="entry name" value="Growth factor receptor domain"/>
    <property type="match status" value="1"/>
</dbReference>
<dbReference type="GO" id="GO:0030855">
    <property type="term" value="P:epithelial cell differentiation"/>
    <property type="evidence" value="ECO:0007669"/>
    <property type="project" value="UniProtKB-ARBA"/>
</dbReference>
<dbReference type="FunFam" id="2.10.25.10:FF:000010">
    <property type="entry name" value="Pro-epidermal growth factor"/>
    <property type="match status" value="1"/>
</dbReference>
<evidence type="ECO:0000256" key="4">
    <source>
        <dbReference type="ARBA" id="ARBA00023157"/>
    </source>
</evidence>
<proteinExistence type="predicted"/>
<dbReference type="InterPro" id="IPR009030">
    <property type="entry name" value="Growth_fac_rcpt_cys_sf"/>
</dbReference>
<dbReference type="PROSITE" id="PS00010">
    <property type="entry name" value="ASX_HYDROXYL"/>
    <property type="match status" value="2"/>
</dbReference>
<feature type="disulfide bond" evidence="6">
    <location>
        <begin position="974"/>
        <end position="991"/>
    </location>
</feature>
<feature type="repeat" description="LDL-receptor class B" evidence="7">
    <location>
        <begin position="580"/>
        <end position="622"/>
    </location>
</feature>
<keyword evidence="3" id="KW-0677">Repeat</keyword>
<evidence type="ECO:0000313" key="11">
    <source>
        <dbReference type="EMBL" id="KAG7328783.1"/>
    </source>
</evidence>
<dbReference type="SMART" id="SM00135">
    <property type="entry name" value="LY"/>
    <property type="match status" value="9"/>
</dbReference>
<name>A0A9D3NWW0_9TELE</name>